<keyword evidence="2" id="KW-1185">Reference proteome</keyword>
<organism evidence="1 2">
    <name type="scientific">Mucilaginibacter ginsenosidivorans</name>
    <dbReference type="NCBI Taxonomy" id="398053"/>
    <lineage>
        <taxon>Bacteria</taxon>
        <taxon>Pseudomonadati</taxon>
        <taxon>Bacteroidota</taxon>
        <taxon>Sphingobacteriia</taxon>
        <taxon>Sphingobacteriales</taxon>
        <taxon>Sphingobacteriaceae</taxon>
        <taxon>Mucilaginibacter</taxon>
    </lineage>
</organism>
<accession>A0A5B8UXF5</accession>
<dbReference type="AlphaFoldDB" id="A0A5B8UXF5"/>
<name>A0A5B8UXF5_9SPHI</name>
<proteinExistence type="predicted"/>
<dbReference type="OrthoDB" id="763610at2"/>
<evidence type="ECO:0000313" key="1">
    <source>
        <dbReference type="EMBL" id="QEC63076.1"/>
    </source>
</evidence>
<dbReference type="KEGG" id="mgin:FRZ54_10970"/>
<sequence>MDRFEKIIDVIKQQAEAFLLDAGEFYPFGTSIRQDNKMTPIGAYIEANENRPESQPLIDLLHRSITKEIEIGNYTVGALAYEILMNKNDKKFDAMAVRIYESDKFVERYFKYDIQEDHVKFLEVES</sequence>
<evidence type="ECO:0000313" key="2">
    <source>
        <dbReference type="Proteomes" id="UP000321479"/>
    </source>
</evidence>
<dbReference type="EMBL" id="CP042436">
    <property type="protein sequence ID" value="QEC63076.1"/>
    <property type="molecule type" value="Genomic_DNA"/>
</dbReference>
<protein>
    <submittedName>
        <fullName evidence="1">Uncharacterized protein</fullName>
    </submittedName>
</protein>
<dbReference type="RefSeq" id="WP_147031652.1">
    <property type="nucleotide sequence ID" value="NZ_CP042436.1"/>
</dbReference>
<gene>
    <name evidence="1" type="ORF">FRZ54_10970</name>
</gene>
<dbReference type="Proteomes" id="UP000321479">
    <property type="component" value="Chromosome"/>
</dbReference>
<reference evidence="1 2" key="1">
    <citation type="journal article" date="2017" name="Curr. Microbiol.">
        <title>Mucilaginibacter ginsenosidivorans sp. nov., Isolated from Soil of Ginseng Field.</title>
        <authorList>
            <person name="Kim M.M."/>
            <person name="Siddiqi M.Z."/>
            <person name="Im W.T."/>
        </authorList>
    </citation>
    <scope>NUCLEOTIDE SEQUENCE [LARGE SCALE GENOMIC DNA]</scope>
    <source>
        <strain evidence="1 2">Gsoil 3017</strain>
    </source>
</reference>